<dbReference type="Pfam" id="PF04151">
    <property type="entry name" value="PPC"/>
    <property type="match status" value="1"/>
</dbReference>
<evidence type="ECO:0000256" key="1">
    <source>
        <dbReference type="ARBA" id="ARBA00022729"/>
    </source>
</evidence>
<feature type="signal peptide" evidence="4">
    <location>
        <begin position="1"/>
        <end position="24"/>
    </location>
</feature>
<keyword evidence="2" id="KW-0677">Repeat</keyword>
<dbReference type="SUPFAM" id="SSF56219">
    <property type="entry name" value="DNase I-like"/>
    <property type="match status" value="1"/>
</dbReference>
<evidence type="ECO:0000256" key="2">
    <source>
        <dbReference type="ARBA" id="ARBA00022737"/>
    </source>
</evidence>
<keyword evidence="3" id="KW-0106">Calcium</keyword>
<dbReference type="Gene3D" id="3.60.10.10">
    <property type="entry name" value="Endonuclease/exonuclease/phosphatase"/>
    <property type="match status" value="1"/>
</dbReference>
<dbReference type="EMBL" id="CP093547">
    <property type="protein sequence ID" value="UNP28685.1"/>
    <property type="molecule type" value="Genomic_DNA"/>
</dbReference>
<dbReference type="PANTHER" id="PTHR42834">
    <property type="entry name" value="ENDONUCLEASE/EXONUCLEASE/PHOSPHATASE FAMILY PROTEIN (AFU_ORTHOLOGUE AFUA_3G09210)"/>
    <property type="match status" value="1"/>
</dbReference>
<dbReference type="InterPro" id="IPR001322">
    <property type="entry name" value="Lamin_tail_dom"/>
</dbReference>
<dbReference type="InterPro" id="IPR001434">
    <property type="entry name" value="OmcB-like_DUF11"/>
</dbReference>
<dbReference type="Gene3D" id="2.60.120.380">
    <property type="match status" value="1"/>
</dbReference>
<dbReference type="PANTHER" id="PTHR42834:SF1">
    <property type="entry name" value="ENDONUCLEASE_EXONUCLEASE_PHOSPHATASE FAMILY PROTEIN (AFU_ORTHOLOGUE AFUA_3G09210)"/>
    <property type="match status" value="1"/>
</dbReference>
<dbReference type="Gene3D" id="2.60.40.1260">
    <property type="entry name" value="Lamin Tail domain"/>
    <property type="match status" value="1"/>
</dbReference>
<protein>
    <submittedName>
        <fullName evidence="6">Lamin tail domain-containing protein</fullName>
    </submittedName>
</protein>
<gene>
    <name evidence="6" type="ORF">MOV92_19710</name>
</gene>
<evidence type="ECO:0000259" key="5">
    <source>
        <dbReference type="PROSITE" id="PS51841"/>
    </source>
</evidence>
<dbReference type="Proteomes" id="UP000829194">
    <property type="component" value="Chromosome"/>
</dbReference>
<organism evidence="6 7">
    <name type="scientific">Lysobacter gummosus</name>
    <dbReference type="NCBI Taxonomy" id="262324"/>
    <lineage>
        <taxon>Bacteria</taxon>
        <taxon>Pseudomonadati</taxon>
        <taxon>Pseudomonadota</taxon>
        <taxon>Gammaproteobacteria</taxon>
        <taxon>Lysobacterales</taxon>
        <taxon>Lysobacteraceae</taxon>
        <taxon>Lysobacter</taxon>
    </lineage>
</organism>
<evidence type="ECO:0000256" key="3">
    <source>
        <dbReference type="ARBA" id="ARBA00022837"/>
    </source>
</evidence>
<dbReference type="InterPro" id="IPR007280">
    <property type="entry name" value="Peptidase_C_arc/bac"/>
</dbReference>
<sequence length="1174" mass="120821">MDKRTSRLLAAVVLAFAAAGSAQAQVVISQVYGGGGNSGARYKSDFIELHNNGASAVSLNGWSVQYQSATGTGNWTVTPLTGSIAPGGYFLIKEADGTGGTDPLPTPDVIPAPPNGSPIAMSGSTAKVALVNNSSALTGACPATRVDLVGIGPTANCSEGGDKPTPVMSNTTAAIRKNNGCTDTDVNLNDFDIAAPTPRNSASPAFACSGGNQPVLSVADVSLDEGNSGTTSFVFTLSLSQPAGAGGVAWSASTLDGTATAGSDYTAVSALTGTIAEGQSSATVAVDVSGDTVQEASETFKLRVQVVSGGLPVPPAFAEATATIVNDDVVIVPIHDIQGNGATSPLTGQIVTTEGVVTGRKSNGFFIQASDADADADPATSEGVYVFTSTAPTAAATVGNRVRVSGTVVEFIPTADLGQLPLTELSFATYSQTGTASLPVPVVLPQVLPTSPLDALERFEAMRVSIPSFTVTAPTKGSTNEPNATGTSNGIFHGVIGDLPRPFREPGIQPGTPIPGGGTSPPIPRWDGNAELMTVDSDALGAPKLEVANGAVITGMTGPLDYGFRRYTLLVDPASTVNVTPGPAPHAAVETVDPNAVSVAGYNLERFFDTANDPNTDDPVLTAAAYDQRKKKASLGIRDYLKTPDILGTVEVENLTTLQDLAARINADAVTAGQPNPNYVAYLMEGNDVGGIDVGYLVKTAEVLPGKPRVDVASVTQIGKDTQWTDPTGSTKPLNDRPPLALDAVVHYADGRDFPISVVLVHQRSLNDVDTEDAQNSGDRVRRKRQAQAEFLATYLNQRQTDNPATRLLVLGDFNAFEFNDGYVDAMNVITGTPTPDNETVVPGDGADLVDPNLINLASISDPSERYSFVFDGNAQSLDHVLVNEEMVVSTGSIQLAHARINADYPEVNRNLADSPSRLSDHDPVVTYLVPREIADLGVTAAANAATAQVGQSYGYSVVASNHGPGRADAVGVGFALDAEVPSLSVTAPNASWTCDAPQIANGKTSVACDIAQLAANDSATFTLSATATADLAGKSVKLAVAGTTTSQDTVAGNDAAEASVAITAAGSDATPIANSEIVRVSGEAGQAKVYRIDIPAGARNLRVITQGGTGDVSLYLKRGAPATTSDYDLRSIRTGNNEVVFTTNPQAGTWYITVLGGATAFSRVTLLPTFVVP</sequence>
<dbReference type="PROSITE" id="PS51841">
    <property type="entry name" value="LTD"/>
    <property type="match status" value="1"/>
</dbReference>
<dbReference type="InterPro" id="IPR036691">
    <property type="entry name" value="Endo/exonu/phosph_ase_sf"/>
</dbReference>
<accession>A0ABY3XDB6</accession>
<dbReference type="InterPro" id="IPR036415">
    <property type="entry name" value="Lamin_tail_dom_sf"/>
</dbReference>
<name>A0ABY3XDB6_9GAMM</name>
<dbReference type="Pfam" id="PF01345">
    <property type="entry name" value="DUF11"/>
    <property type="match status" value="1"/>
</dbReference>
<dbReference type="SUPFAM" id="SSF141072">
    <property type="entry name" value="CalX-like"/>
    <property type="match status" value="1"/>
</dbReference>
<dbReference type="InterPro" id="IPR038081">
    <property type="entry name" value="CalX-like_sf"/>
</dbReference>
<keyword evidence="7" id="KW-1185">Reference proteome</keyword>
<evidence type="ECO:0000313" key="6">
    <source>
        <dbReference type="EMBL" id="UNP28685.1"/>
    </source>
</evidence>
<dbReference type="Gene3D" id="2.60.40.2030">
    <property type="match status" value="1"/>
</dbReference>
<reference evidence="6 7" key="1">
    <citation type="submission" date="2022-03" db="EMBL/GenBank/DDBJ databases">
        <title>Complete genome sequence of Lysobacter capsici VKM B-2533 and Lysobacter gummosus 10.1.1, promising sources of lytic agents.</title>
        <authorList>
            <person name="Tarlachkov S.V."/>
            <person name="Kudryakova I.V."/>
            <person name="Afoshin A.S."/>
            <person name="Leontyevskaya E.A."/>
            <person name="Leontyevskaya N.V."/>
        </authorList>
    </citation>
    <scope>NUCLEOTIDE SEQUENCE [LARGE SCALE GENOMIC DNA]</scope>
    <source>
        <strain evidence="6 7">10.1.1</strain>
    </source>
</reference>
<feature type="domain" description="LTD" evidence="5">
    <location>
        <begin position="18"/>
        <end position="153"/>
    </location>
</feature>
<evidence type="ECO:0000256" key="4">
    <source>
        <dbReference type="SAM" id="SignalP"/>
    </source>
</evidence>
<keyword evidence="1 4" id="KW-0732">Signal</keyword>
<dbReference type="RefSeq" id="WP_057944250.1">
    <property type="nucleotide sequence ID" value="NZ_CP011131.1"/>
</dbReference>
<evidence type="ECO:0000313" key="7">
    <source>
        <dbReference type="Proteomes" id="UP000829194"/>
    </source>
</evidence>
<proteinExistence type="predicted"/>
<dbReference type="Gene3D" id="2.60.40.10">
    <property type="entry name" value="Immunoglobulins"/>
    <property type="match status" value="1"/>
</dbReference>
<dbReference type="Pfam" id="PF03160">
    <property type="entry name" value="Calx-beta"/>
    <property type="match status" value="1"/>
</dbReference>
<feature type="chain" id="PRO_5045542766" evidence="4">
    <location>
        <begin position="25"/>
        <end position="1174"/>
    </location>
</feature>
<dbReference type="InterPro" id="IPR013783">
    <property type="entry name" value="Ig-like_fold"/>
</dbReference>
<dbReference type="InterPro" id="IPR003644">
    <property type="entry name" value="Calx_beta"/>
</dbReference>
<dbReference type="SUPFAM" id="SSF74853">
    <property type="entry name" value="Lamin A/C globular tail domain"/>
    <property type="match status" value="1"/>
</dbReference>
<dbReference type="Pfam" id="PF00932">
    <property type="entry name" value="LTD"/>
    <property type="match status" value="1"/>
</dbReference>